<evidence type="ECO:0000256" key="1">
    <source>
        <dbReference type="ARBA" id="ARBA00023015"/>
    </source>
</evidence>
<evidence type="ECO:0000313" key="8">
    <source>
        <dbReference type="EMBL" id="PXA65091.1"/>
    </source>
</evidence>
<dbReference type="Gene3D" id="1.20.120.1810">
    <property type="match status" value="1"/>
</dbReference>
<dbReference type="Proteomes" id="UP000246303">
    <property type="component" value="Unassembled WGS sequence"/>
</dbReference>
<evidence type="ECO:0000256" key="3">
    <source>
        <dbReference type="ARBA" id="ARBA00023125"/>
    </source>
</evidence>
<dbReference type="InterPro" id="IPR036388">
    <property type="entry name" value="WH-like_DNA-bd_sf"/>
</dbReference>
<reference evidence="8 9" key="1">
    <citation type="submission" date="2018-05" db="EMBL/GenBank/DDBJ databases">
        <title>Genetic diversity of glacier-inhabiting Cryobacterium bacteria in China and description of Cryobacterium mengkeensis sp. nov. and Arthrobacter glacialis sp. nov.</title>
        <authorList>
            <person name="Liu Q."/>
            <person name="Xin Y.-H."/>
        </authorList>
    </citation>
    <scope>NUCLEOTIDE SEQUENCE [LARGE SCALE GENOMIC DNA]</scope>
    <source>
        <strain evidence="8 9">GP3</strain>
    </source>
</reference>
<dbReference type="InterPro" id="IPR014284">
    <property type="entry name" value="RNA_pol_sigma-70_dom"/>
</dbReference>
<gene>
    <name evidence="8" type="ORF">CVS29_10350</name>
</gene>
<dbReference type="OrthoDB" id="9804285at2"/>
<evidence type="ECO:0000256" key="2">
    <source>
        <dbReference type="ARBA" id="ARBA00023082"/>
    </source>
</evidence>
<keyword evidence="2" id="KW-0731">Sigma factor</keyword>
<dbReference type="NCBIfam" id="TIGR02937">
    <property type="entry name" value="sigma70-ECF"/>
    <property type="match status" value="1"/>
</dbReference>
<dbReference type="EMBL" id="QHLZ01000006">
    <property type="protein sequence ID" value="PXA65091.1"/>
    <property type="molecule type" value="Genomic_DNA"/>
</dbReference>
<dbReference type="GO" id="GO:0016987">
    <property type="term" value="F:sigma factor activity"/>
    <property type="evidence" value="ECO:0007669"/>
    <property type="project" value="UniProtKB-KW"/>
</dbReference>
<dbReference type="PANTHER" id="PTHR30385">
    <property type="entry name" value="SIGMA FACTOR F FLAGELLAR"/>
    <property type="match status" value="1"/>
</dbReference>
<organism evidence="8 9">
    <name type="scientific">Arthrobacter psychrochitiniphilus</name>
    <dbReference type="NCBI Taxonomy" id="291045"/>
    <lineage>
        <taxon>Bacteria</taxon>
        <taxon>Bacillati</taxon>
        <taxon>Actinomycetota</taxon>
        <taxon>Actinomycetes</taxon>
        <taxon>Micrococcales</taxon>
        <taxon>Micrococcaceae</taxon>
        <taxon>Arthrobacter</taxon>
    </lineage>
</organism>
<evidence type="ECO:0000256" key="5">
    <source>
        <dbReference type="SAM" id="MobiDB-lite"/>
    </source>
</evidence>
<feature type="compositionally biased region" description="Polar residues" evidence="5">
    <location>
        <begin position="17"/>
        <end position="34"/>
    </location>
</feature>
<dbReference type="InterPro" id="IPR007630">
    <property type="entry name" value="RNA_pol_sigma70_r4"/>
</dbReference>
<protein>
    <submittedName>
        <fullName evidence="8">RNA polymerase subunit sigma-28</fullName>
    </submittedName>
</protein>
<dbReference type="GO" id="GO:0003677">
    <property type="term" value="F:DNA binding"/>
    <property type="evidence" value="ECO:0007669"/>
    <property type="project" value="UniProtKB-KW"/>
</dbReference>
<evidence type="ECO:0000256" key="4">
    <source>
        <dbReference type="ARBA" id="ARBA00023163"/>
    </source>
</evidence>
<dbReference type="InterPro" id="IPR013324">
    <property type="entry name" value="RNA_pol_sigma_r3/r4-like"/>
</dbReference>
<dbReference type="SUPFAM" id="SSF88659">
    <property type="entry name" value="Sigma3 and sigma4 domains of RNA polymerase sigma factors"/>
    <property type="match status" value="2"/>
</dbReference>
<feature type="domain" description="RNA polymerase sigma-70 region 2" evidence="6">
    <location>
        <begin position="79"/>
        <end position="147"/>
    </location>
</feature>
<keyword evidence="4" id="KW-0804">Transcription</keyword>
<dbReference type="Pfam" id="PF04542">
    <property type="entry name" value="Sigma70_r2"/>
    <property type="match status" value="1"/>
</dbReference>
<dbReference type="SUPFAM" id="SSF88946">
    <property type="entry name" value="Sigma2 domain of RNA polymerase sigma factors"/>
    <property type="match status" value="1"/>
</dbReference>
<feature type="region of interest" description="Disordered" evidence="5">
    <location>
        <begin position="1"/>
        <end position="50"/>
    </location>
</feature>
<accession>A0A2V3DQX9</accession>
<keyword evidence="1" id="KW-0805">Transcription regulation</keyword>
<comment type="caution">
    <text evidence="8">The sequence shown here is derived from an EMBL/GenBank/DDBJ whole genome shotgun (WGS) entry which is preliminary data.</text>
</comment>
<dbReference type="InterPro" id="IPR007627">
    <property type="entry name" value="RNA_pol_sigma70_r2"/>
</dbReference>
<keyword evidence="3" id="KW-0238">DNA-binding</keyword>
<keyword evidence="9" id="KW-1185">Reference proteome</keyword>
<dbReference type="PANTHER" id="PTHR30385:SF4">
    <property type="entry name" value="RNA POLYMERASE SIGMA-E FACTOR"/>
    <property type="match status" value="1"/>
</dbReference>
<name>A0A2V3DQX9_9MICC</name>
<feature type="domain" description="RNA polymerase sigma-70 region 4" evidence="7">
    <location>
        <begin position="250"/>
        <end position="292"/>
    </location>
</feature>
<proteinExistence type="predicted"/>
<dbReference type="InterPro" id="IPR013325">
    <property type="entry name" value="RNA_pol_sigma_r2"/>
</dbReference>
<dbReference type="Pfam" id="PF04545">
    <property type="entry name" value="Sigma70_r4"/>
    <property type="match status" value="1"/>
</dbReference>
<evidence type="ECO:0000259" key="7">
    <source>
        <dbReference type="Pfam" id="PF04545"/>
    </source>
</evidence>
<evidence type="ECO:0000313" key="9">
    <source>
        <dbReference type="Proteomes" id="UP000246303"/>
    </source>
</evidence>
<dbReference type="Gene3D" id="1.10.10.10">
    <property type="entry name" value="Winged helix-like DNA-binding domain superfamily/Winged helix DNA-binding domain"/>
    <property type="match status" value="2"/>
</dbReference>
<evidence type="ECO:0000259" key="6">
    <source>
        <dbReference type="Pfam" id="PF04542"/>
    </source>
</evidence>
<dbReference type="GO" id="GO:0006352">
    <property type="term" value="P:DNA-templated transcription initiation"/>
    <property type="evidence" value="ECO:0007669"/>
    <property type="project" value="InterPro"/>
</dbReference>
<sequence length="302" mass="33402">MLFSQTQRSRLQESVRQEQSMPTVYQQVSISPLSPDSKPGNALQESASRTFSLGPSPLDLPLSPHAAISKSGAGAAQLVLQFMGLADALSRRYSAPGCEAEDLQQVARLGLVKAARRYRESGNHGFMAFAVPTITGELKRYLRDHSWVVRPPRPIQEARLKIRQVRPELTQHLGKAPSTADLSVAAGLSVAETTLALLAEMAMVAQPIEQNDAPTSYEGQVHAARLATEDPGYERVEQKLTLEAALRDTSEEDRRLLHLRFVLEFSQGQIAQEFGVSQMQISRRLQRLLDRLGRRLTDPADK</sequence>
<dbReference type="AlphaFoldDB" id="A0A2V3DQX9"/>